<accession>A0ABV2AIY6</accession>
<protein>
    <submittedName>
        <fullName evidence="1">Uncharacterized protein</fullName>
    </submittedName>
</protein>
<evidence type="ECO:0000313" key="1">
    <source>
        <dbReference type="EMBL" id="MES1919449.1"/>
    </source>
</evidence>
<dbReference type="PANTHER" id="PTHR47112:SF1">
    <property type="entry name" value="PX DOMAIN-CONTAINING PROTEIN"/>
    <property type="match status" value="1"/>
</dbReference>
<reference evidence="1 2" key="1">
    <citation type="journal article" date="2024" name="BMC Biol.">
        <title>Comparative genomics of Ascetosporea gives new insight into the evolutionary basis for animal parasitism in Rhizaria.</title>
        <authorList>
            <person name="Hiltunen Thoren M."/>
            <person name="Onut-Brannstrom I."/>
            <person name="Alfjorden A."/>
            <person name="Peckova H."/>
            <person name="Swords F."/>
            <person name="Hooper C."/>
            <person name="Holzer A.S."/>
            <person name="Bass D."/>
            <person name="Burki F."/>
        </authorList>
    </citation>
    <scope>NUCLEOTIDE SEQUENCE [LARGE SCALE GENOMIC DNA]</scope>
    <source>
        <strain evidence="1">20-A016</strain>
    </source>
</reference>
<comment type="caution">
    <text evidence="1">The sequence shown here is derived from an EMBL/GenBank/DDBJ whole genome shotgun (WGS) entry which is preliminary data.</text>
</comment>
<dbReference type="SUPFAM" id="SSF54001">
    <property type="entry name" value="Cysteine proteinases"/>
    <property type="match status" value="1"/>
</dbReference>
<dbReference type="InterPro" id="IPR038765">
    <property type="entry name" value="Papain-like_cys_pep_sf"/>
</dbReference>
<organism evidence="1 2">
    <name type="scientific">Bonamia ostreae</name>
    <dbReference type="NCBI Taxonomy" id="126728"/>
    <lineage>
        <taxon>Eukaryota</taxon>
        <taxon>Sar</taxon>
        <taxon>Rhizaria</taxon>
        <taxon>Endomyxa</taxon>
        <taxon>Ascetosporea</taxon>
        <taxon>Haplosporida</taxon>
        <taxon>Bonamia</taxon>
    </lineage>
</organism>
<sequence>MISEGMRVDKVADFLNVKGTRLAFRHLNVDRTDEMINGAQNFLKKHSETPYEKSFVQMFKSAYDGIGGTNKKEDLSSLFCSEMMAKIFQDMGLLTPSSKGGLVCNEYAPRDFTSERELPLLKNATLEDEVLLYDVDEL</sequence>
<proteinExistence type="predicted"/>
<name>A0ABV2AIY6_9EUKA</name>
<dbReference type="PANTHER" id="PTHR47112">
    <property type="entry name" value="PX DOMAIN-CONTAINING PROTEIN"/>
    <property type="match status" value="1"/>
</dbReference>
<evidence type="ECO:0000313" key="2">
    <source>
        <dbReference type="Proteomes" id="UP001439008"/>
    </source>
</evidence>
<dbReference type="Proteomes" id="UP001439008">
    <property type="component" value="Unassembled WGS sequence"/>
</dbReference>
<gene>
    <name evidence="1" type="ORF">MHBO_001279</name>
</gene>
<dbReference type="Gene3D" id="3.90.1720.10">
    <property type="entry name" value="endopeptidase domain like (from Nostoc punctiforme)"/>
    <property type="match status" value="1"/>
</dbReference>
<keyword evidence="2" id="KW-1185">Reference proteome</keyword>
<dbReference type="EMBL" id="JBDODL010000292">
    <property type="protein sequence ID" value="MES1919449.1"/>
    <property type="molecule type" value="Genomic_DNA"/>
</dbReference>